<reference evidence="3 4" key="1">
    <citation type="submission" date="2016-10" db="EMBL/GenBank/DDBJ databases">
        <authorList>
            <person name="de Groot N.N."/>
        </authorList>
    </citation>
    <scope>NUCLEOTIDE SEQUENCE [LARGE SCALE GENOMIC DNA]</scope>
    <source>
        <strain evidence="3 4">PYCC 4715</strain>
    </source>
</reference>
<evidence type="ECO:0000256" key="1">
    <source>
        <dbReference type="SAM" id="MobiDB-lite"/>
    </source>
</evidence>
<feature type="region of interest" description="Disordered" evidence="1">
    <location>
        <begin position="87"/>
        <end position="128"/>
    </location>
</feature>
<organism evidence="3 4">
    <name type="scientific">Sungouiella intermedia</name>
    <dbReference type="NCBI Taxonomy" id="45354"/>
    <lineage>
        <taxon>Eukaryota</taxon>
        <taxon>Fungi</taxon>
        <taxon>Dikarya</taxon>
        <taxon>Ascomycota</taxon>
        <taxon>Saccharomycotina</taxon>
        <taxon>Pichiomycetes</taxon>
        <taxon>Metschnikowiaceae</taxon>
        <taxon>Sungouiella</taxon>
    </lineage>
</organism>
<gene>
    <name evidence="3" type="ORF">SAMEA4029009_CIC11G00000001332</name>
</gene>
<sequence length="128" mass="14237">MHISKRDTTVVNAPNKTIVPELSVAFIGILVILLAQAICLGFMKFREWRRGDKTQSTQGRPSVQTTEGTNAHMSYLVHHNEQLPAYPLHDLPPPPYLERSEEANGGRPAVERPAVPQVERPPVAYMAS</sequence>
<dbReference type="Proteomes" id="UP000182259">
    <property type="component" value="Chromosome IV"/>
</dbReference>
<evidence type="ECO:0000313" key="4">
    <source>
        <dbReference type="Proteomes" id="UP000182259"/>
    </source>
</evidence>
<evidence type="ECO:0000256" key="2">
    <source>
        <dbReference type="SAM" id="Phobius"/>
    </source>
</evidence>
<feature type="transmembrane region" description="Helical" evidence="2">
    <location>
        <begin position="22"/>
        <end position="43"/>
    </location>
</feature>
<evidence type="ECO:0000313" key="3">
    <source>
        <dbReference type="EMBL" id="SGZ55266.1"/>
    </source>
</evidence>
<proteinExistence type="predicted"/>
<keyword evidence="2" id="KW-0472">Membrane</keyword>
<dbReference type="AlphaFoldDB" id="A0A1L0BY02"/>
<keyword evidence="2" id="KW-1133">Transmembrane helix</keyword>
<name>A0A1L0BY02_9ASCO</name>
<dbReference type="EMBL" id="LT635767">
    <property type="protein sequence ID" value="SGZ55266.1"/>
    <property type="molecule type" value="Genomic_DNA"/>
</dbReference>
<protein>
    <submittedName>
        <fullName evidence="3">CIC11C00000001332</fullName>
    </submittedName>
</protein>
<accession>A0A1L0BY02</accession>
<keyword evidence="2" id="KW-0812">Transmembrane</keyword>